<proteinExistence type="predicted"/>
<dbReference type="Proteomes" id="UP000789920">
    <property type="component" value="Unassembled WGS sequence"/>
</dbReference>
<accession>A0ACA9RDQ8</accession>
<comment type="caution">
    <text evidence="1">The sequence shown here is derived from an EMBL/GenBank/DDBJ whole genome shotgun (WGS) entry which is preliminary data.</text>
</comment>
<evidence type="ECO:0000313" key="1">
    <source>
        <dbReference type="EMBL" id="CAG8788084.1"/>
    </source>
</evidence>
<keyword evidence="2" id="KW-1185">Reference proteome</keyword>
<sequence length="272" mass="31396">ILSLRMKKAGEYPSNNYERVTSIFYQRTDYHVPHCSWFVFTRKNAENSRLLIRPLNHLSDFGLFSASANRNNLRNYLFSEKIATKERIKDSRFVETNKGIHRYFLIKELPKSCWLVNKDGEPIGELHSKGRFVVGIGSIHEKGIRYTLKGRQIKKEMNLPNNIELAPHTLRRCFATYQAINGMPLPVLQKVLGHVSLASTSHYVRAGTLENLEEGTKNNKYMSKSTITSKSQLTERISKKTKYPQNQVAKIIDELLQETKKSLLKGEEIRLQ</sequence>
<evidence type="ECO:0000313" key="2">
    <source>
        <dbReference type="Proteomes" id="UP000789920"/>
    </source>
</evidence>
<gene>
    <name evidence="1" type="ORF">RPERSI_LOCUS18649</name>
</gene>
<reference evidence="1" key="1">
    <citation type="submission" date="2021-06" db="EMBL/GenBank/DDBJ databases">
        <authorList>
            <person name="Kallberg Y."/>
            <person name="Tangrot J."/>
            <person name="Rosling A."/>
        </authorList>
    </citation>
    <scope>NUCLEOTIDE SEQUENCE</scope>
    <source>
        <strain evidence="1">MA461A</strain>
    </source>
</reference>
<name>A0ACA9RDQ8_9GLOM</name>
<dbReference type="EMBL" id="CAJVQC010049758">
    <property type="protein sequence ID" value="CAG8788084.1"/>
    <property type="molecule type" value="Genomic_DNA"/>
</dbReference>
<feature type="non-terminal residue" evidence="1">
    <location>
        <position position="1"/>
    </location>
</feature>
<protein>
    <submittedName>
        <fullName evidence="1">9454_t:CDS:1</fullName>
    </submittedName>
</protein>
<feature type="non-terminal residue" evidence="1">
    <location>
        <position position="272"/>
    </location>
</feature>
<organism evidence="1 2">
    <name type="scientific">Racocetra persica</name>
    <dbReference type="NCBI Taxonomy" id="160502"/>
    <lineage>
        <taxon>Eukaryota</taxon>
        <taxon>Fungi</taxon>
        <taxon>Fungi incertae sedis</taxon>
        <taxon>Mucoromycota</taxon>
        <taxon>Glomeromycotina</taxon>
        <taxon>Glomeromycetes</taxon>
        <taxon>Diversisporales</taxon>
        <taxon>Gigasporaceae</taxon>
        <taxon>Racocetra</taxon>
    </lineage>
</organism>